<feature type="region of interest" description="Disordered" evidence="1">
    <location>
        <begin position="54"/>
        <end position="136"/>
    </location>
</feature>
<proteinExistence type="predicted"/>
<sequence>MAAPTASPSPAPSASAVTCLTPALGSLFISTPKPKPKPMDATVSSLTRDLSALAIKSPSKRKLHPKSCKKKPKNVPEFRYRVGAISSRTRPPSRESSRPPKPKSKPKGHVHVRIEARSRRHAMHRRHRVPSPARTV</sequence>
<reference evidence="2 3" key="1">
    <citation type="submission" date="2015-03" db="EMBL/GenBank/DDBJ databases">
        <title>Genomics and transcriptomics of the oil-accumulating basidiomycete yeast T. oleaginosus allow insights into substrate utilization and the diverse evolutionary trajectories of mating systems in fungi.</title>
        <authorList>
            <consortium name="DOE Joint Genome Institute"/>
            <person name="Kourist R."/>
            <person name="Kracht O."/>
            <person name="Bracharz F."/>
            <person name="Lipzen A."/>
            <person name="Nolan M."/>
            <person name="Ohm R."/>
            <person name="Grigoriev I."/>
            <person name="Sun S."/>
            <person name="Heitman J."/>
            <person name="Bruck T."/>
            <person name="Nowrousian M."/>
        </authorList>
    </citation>
    <scope>NUCLEOTIDE SEQUENCE [LARGE SCALE GENOMIC DNA]</scope>
    <source>
        <strain evidence="2 3">IBC0246</strain>
    </source>
</reference>
<accession>A0A0J0XCM0</accession>
<dbReference type="AlphaFoldDB" id="A0A0J0XCM0"/>
<dbReference type="Proteomes" id="UP000053611">
    <property type="component" value="Unassembled WGS sequence"/>
</dbReference>
<feature type="compositionally biased region" description="Basic residues" evidence="1">
    <location>
        <begin position="58"/>
        <end position="73"/>
    </location>
</feature>
<organism evidence="2 3">
    <name type="scientific">Cutaneotrichosporon oleaginosum</name>
    <dbReference type="NCBI Taxonomy" id="879819"/>
    <lineage>
        <taxon>Eukaryota</taxon>
        <taxon>Fungi</taxon>
        <taxon>Dikarya</taxon>
        <taxon>Basidiomycota</taxon>
        <taxon>Agaricomycotina</taxon>
        <taxon>Tremellomycetes</taxon>
        <taxon>Trichosporonales</taxon>
        <taxon>Trichosporonaceae</taxon>
        <taxon>Cutaneotrichosporon</taxon>
    </lineage>
</organism>
<evidence type="ECO:0000313" key="2">
    <source>
        <dbReference type="EMBL" id="KLT38815.1"/>
    </source>
</evidence>
<gene>
    <name evidence="2" type="ORF">CC85DRAFT_14429</name>
</gene>
<feature type="compositionally biased region" description="Basic residues" evidence="1">
    <location>
        <begin position="100"/>
        <end position="111"/>
    </location>
</feature>
<evidence type="ECO:0000256" key="1">
    <source>
        <dbReference type="SAM" id="MobiDB-lite"/>
    </source>
</evidence>
<evidence type="ECO:0000313" key="3">
    <source>
        <dbReference type="Proteomes" id="UP000053611"/>
    </source>
</evidence>
<feature type="compositionally biased region" description="Basic residues" evidence="1">
    <location>
        <begin position="118"/>
        <end position="129"/>
    </location>
</feature>
<keyword evidence="3" id="KW-1185">Reference proteome</keyword>
<name>A0A0J0XCM0_9TREE</name>
<dbReference type="RefSeq" id="XP_018275306.1">
    <property type="nucleotide sequence ID" value="XM_018419542.1"/>
</dbReference>
<protein>
    <submittedName>
        <fullName evidence="2">Uncharacterized protein</fullName>
    </submittedName>
</protein>
<dbReference type="GeneID" id="28980145"/>
<dbReference type="EMBL" id="KQ087282">
    <property type="protein sequence ID" value="KLT38815.1"/>
    <property type="molecule type" value="Genomic_DNA"/>
</dbReference>